<dbReference type="Proteomes" id="UP000266721">
    <property type="component" value="Unassembled WGS sequence"/>
</dbReference>
<accession>A0A3L5TS95</accession>
<feature type="non-terminal residue" evidence="1">
    <location>
        <position position="341"/>
    </location>
</feature>
<gene>
    <name evidence="1" type="ORF">AM593_03509</name>
</gene>
<evidence type="ECO:0000313" key="2">
    <source>
        <dbReference type="Proteomes" id="UP000266721"/>
    </source>
</evidence>
<dbReference type="EMBL" id="KV586991">
    <property type="protein sequence ID" value="OPL32764.1"/>
    <property type="molecule type" value="Genomic_DNA"/>
</dbReference>
<name>A0A3L5TS95_MYTGA</name>
<keyword evidence="2" id="KW-1185">Reference proteome</keyword>
<sequence>MALDKTFTADINTNAALSWTTSLTDFFSVRQPVNLEIIYEVQGGSIIPNFEDSKYIFDNMSQDVKDIHITVIRVNTTDAGLYSADTGGKIDGCCLLIVTDGPENVVVEPAITNLNVTEGTTLGPLYCYATCNPVCNYNWKQKWTGTFNPVSNEYLINEGRGVRIQAINRNSPKITDIWFSSDKQRNEVRTPAAFSFNEEENVKMTLRVKSNPESQITFKSSLLKIQRRSKGNGYIDYTSYLPSLQCEDSGNFSILASNGIPYADTSKPRNVSSESRTLGAKIGSVENIVLHVISFPAPNVKWKRVTGFPWKIEKDRYDYRHKIHSKIRIRSEVDFGVYGIN</sequence>
<dbReference type="AlphaFoldDB" id="A0A3L5TS95"/>
<evidence type="ECO:0000313" key="1">
    <source>
        <dbReference type="EMBL" id="OPL32764.1"/>
    </source>
</evidence>
<proteinExistence type="predicted"/>
<reference evidence="1 2" key="1">
    <citation type="journal article" date="2016" name="PLoS ONE">
        <title>A First Insight into the Genome of the Filter-Feeder Mussel Mytilus galloprovincialis.</title>
        <authorList>
            <person name="Murgarella M."/>
            <person name="Puiu D."/>
            <person name="Novoa B."/>
            <person name="Figueras A."/>
            <person name="Posada D."/>
            <person name="Canchaya C."/>
        </authorList>
    </citation>
    <scope>NUCLEOTIDE SEQUENCE [LARGE SCALE GENOMIC DNA]</scope>
    <source>
        <tissue evidence="1">Muscle</tissue>
    </source>
</reference>
<comment type="caution">
    <text evidence="1">The sequence shown here is derived from an EMBL/GenBank/DDBJ whole genome shotgun (WGS) entry which is preliminary data.</text>
</comment>
<feature type="non-terminal residue" evidence="1">
    <location>
        <position position="1"/>
    </location>
</feature>
<organism evidence="1 2">
    <name type="scientific">Mytilus galloprovincialis</name>
    <name type="common">Mediterranean mussel</name>
    <dbReference type="NCBI Taxonomy" id="29158"/>
    <lineage>
        <taxon>Eukaryota</taxon>
        <taxon>Metazoa</taxon>
        <taxon>Spiralia</taxon>
        <taxon>Lophotrochozoa</taxon>
        <taxon>Mollusca</taxon>
        <taxon>Bivalvia</taxon>
        <taxon>Autobranchia</taxon>
        <taxon>Pteriomorphia</taxon>
        <taxon>Mytilida</taxon>
        <taxon>Mytiloidea</taxon>
        <taxon>Mytilidae</taxon>
        <taxon>Mytilinae</taxon>
        <taxon>Mytilus</taxon>
    </lineage>
</organism>
<protein>
    <submittedName>
        <fullName evidence="1">Uncharacterized protein</fullName>
    </submittedName>
</protein>